<name>A0A899G4W2_9ASCO</name>
<feature type="binding site" evidence="14">
    <location>
        <position position="287"/>
    </location>
    <ligand>
        <name>Mg(2+)</name>
        <dbReference type="ChEBI" id="CHEBI:18420"/>
    </ligand>
</feature>
<keyword evidence="8 12" id="KW-0413">Isomerase</keyword>
<dbReference type="PANTHER" id="PTHR45955:SF1">
    <property type="entry name" value="PHOSPHOACETYLGLUCOSAMINE MUTASE"/>
    <property type="match status" value="1"/>
</dbReference>
<protein>
    <recommendedName>
        <fullName evidence="4 12">Phosphoacetylglucosamine mutase</fullName>
        <shortName evidence="12">PAGM</shortName>
        <ecNumber evidence="4 12">5.4.2.3</ecNumber>
    </recommendedName>
    <alternativeName>
        <fullName evidence="11 12">Acetylglucosamine phosphomutase</fullName>
    </alternativeName>
    <alternativeName>
        <fullName evidence="10 12">N-acetylglucosamine-phosphate mutase</fullName>
    </alternativeName>
</protein>
<evidence type="ECO:0000256" key="3">
    <source>
        <dbReference type="ARBA" id="ARBA00010231"/>
    </source>
</evidence>
<evidence type="ECO:0000313" key="19">
    <source>
        <dbReference type="EMBL" id="QSL67172.1"/>
    </source>
</evidence>
<feature type="binding site" description="via phosphate group" evidence="14">
    <location>
        <position position="70"/>
    </location>
    <ligand>
        <name>Mg(2+)</name>
        <dbReference type="ChEBI" id="CHEBI:18420"/>
    </ligand>
</feature>
<comment type="pathway">
    <text evidence="2 12">Nucleotide-sugar biosynthesis; UDP-N-acetyl-alpha-D-glucosamine biosynthesis; N-acetyl-alpha-D-glucosamine 1-phosphate from alpha-D-glucosamine 6-phosphate (route I): step 2/2.</text>
</comment>
<dbReference type="Pfam" id="PF21404">
    <property type="entry name" value="AMG1_III"/>
    <property type="match status" value="1"/>
</dbReference>
<evidence type="ECO:0000256" key="7">
    <source>
        <dbReference type="ARBA" id="ARBA00022842"/>
    </source>
</evidence>
<evidence type="ECO:0000256" key="2">
    <source>
        <dbReference type="ARBA" id="ARBA00004865"/>
    </source>
</evidence>
<dbReference type="InterPro" id="IPR049022">
    <property type="entry name" value="AMG1_III"/>
</dbReference>
<dbReference type="Pfam" id="PF02878">
    <property type="entry name" value="PGM_PMM_I"/>
    <property type="match status" value="1"/>
</dbReference>
<evidence type="ECO:0000256" key="1">
    <source>
        <dbReference type="ARBA" id="ARBA00000558"/>
    </source>
</evidence>
<evidence type="ECO:0000256" key="13">
    <source>
        <dbReference type="PIRSR" id="PIRSR016408-1"/>
    </source>
</evidence>
<evidence type="ECO:0000256" key="8">
    <source>
        <dbReference type="ARBA" id="ARBA00023235"/>
    </source>
</evidence>
<feature type="domain" description="Phosphoacetylglucosamine mutase AMG1" evidence="18">
    <location>
        <begin position="191"/>
        <end position="292"/>
    </location>
</feature>
<keyword evidence="7 12" id="KW-0460">Magnesium</keyword>
<proteinExistence type="inferred from homology"/>
<feature type="binding site" evidence="14">
    <location>
        <position position="289"/>
    </location>
    <ligand>
        <name>Mg(2+)</name>
        <dbReference type="ChEBI" id="CHEBI:18420"/>
    </ligand>
</feature>
<evidence type="ECO:0000259" key="17">
    <source>
        <dbReference type="Pfam" id="PF21404"/>
    </source>
</evidence>
<sequence>MQLEKNTINLIKKLSEKHPKPQNIIYTYGTAGFRMNHRLLDSIMFRSGLFSSLRSKKLKGKTIGIMITASHNPAEDNGIKLIDPYGEMLEISWEEHINNISNAENTDILISLIEELISCQKIDLKIKSNVIYAGDTRQSRLNLINSLVDGLSCFETSWTNYELLTTPQLHYLVHTINTKNTPETYGKPTELGYYNKLSKAYQYLMKDKICQTTLYVDCANGIGALKLENLCRLINKNILNVKIINKNTNIPSDLNRECGADFVKVQYKLPLGIETNTKGRFISFDGDADRIIYYYIDSDNKFKLLDGDKIASLIAIFIVELVKTASIDVNIGIVQTAYSNRSSTNFISKILKIPVNCVLAGVKHLHHAAMQYDCGIYFEANGHGTIIFSKKMQLLLTLYQEKSPIELTAINYLKELINLVNQTIGDSLSNMLLVEVILAYKNWNIEKWDNIYTDFPSRMINVTTKNKELYETIGSNYRLVRPKELQEKIDVLISNYKEGRAFIRASGTENIDKVYAEALAEKDADELAFKIAQLIY</sequence>
<feature type="domain" description="Alpha-D-phosphohexomutase C-terminal" evidence="15">
    <location>
        <begin position="460"/>
        <end position="532"/>
    </location>
</feature>
<keyword evidence="9" id="KW-0119">Carbohydrate metabolism</keyword>
<dbReference type="EMBL" id="CP054548">
    <property type="protein sequence ID" value="QSL67172.1"/>
    <property type="molecule type" value="Genomic_DNA"/>
</dbReference>
<dbReference type="GO" id="GO:0000287">
    <property type="term" value="F:magnesium ion binding"/>
    <property type="evidence" value="ECO:0007669"/>
    <property type="project" value="InterPro"/>
</dbReference>
<dbReference type="PROSITE" id="PS00710">
    <property type="entry name" value="PGM_PMM"/>
    <property type="match status" value="1"/>
</dbReference>
<keyword evidence="6 12" id="KW-0479">Metal-binding</keyword>
<dbReference type="EC" id="5.4.2.3" evidence="4 12"/>
<dbReference type="InterPro" id="IPR005843">
    <property type="entry name" value="A-D-PHexomutase_C"/>
</dbReference>
<dbReference type="InterPro" id="IPR016657">
    <property type="entry name" value="PAGM"/>
</dbReference>
<dbReference type="GO" id="GO:0004610">
    <property type="term" value="F:phosphoacetylglucosamine mutase activity"/>
    <property type="evidence" value="ECO:0007669"/>
    <property type="project" value="UniProtKB-UniRule"/>
</dbReference>
<dbReference type="Pfam" id="PF00408">
    <property type="entry name" value="PGM_PMM_IV"/>
    <property type="match status" value="1"/>
</dbReference>
<evidence type="ECO:0000256" key="12">
    <source>
        <dbReference type="PIRNR" id="PIRNR016408"/>
    </source>
</evidence>
<dbReference type="Gene3D" id="3.30.310.50">
    <property type="entry name" value="Alpha-D-phosphohexomutase, C-terminal domain"/>
    <property type="match status" value="1"/>
</dbReference>
<dbReference type="InterPro" id="IPR036900">
    <property type="entry name" value="A-D-PHexomutase_C_sf"/>
</dbReference>
<dbReference type="FunFam" id="3.40.120.10:FF:000013">
    <property type="entry name" value="Phosphoacetylglucosamine mutase"/>
    <property type="match status" value="1"/>
</dbReference>
<dbReference type="PIRSF" id="PIRSF016408">
    <property type="entry name" value="PAGM"/>
    <property type="match status" value="1"/>
</dbReference>
<dbReference type="CDD" id="cd03086">
    <property type="entry name" value="PGM3"/>
    <property type="match status" value="1"/>
</dbReference>
<evidence type="ECO:0000259" key="18">
    <source>
        <dbReference type="Pfam" id="PF21405"/>
    </source>
</evidence>
<feature type="domain" description="Alpha-D-phosphohexomutase alpha/beta/alpha" evidence="16">
    <location>
        <begin position="61"/>
        <end position="104"/>
    </location>
</feature>
<accession>A0A899G4W2</accession>
<dbReference type="PANTHER" id="PTHR45955">
    <property type="entry name" value="PHOSPHOACETYLGLUCOSAMINE MUTASE"/>
    <property type="match status" value="1"/>
</dbReference>
<organism evidence="19 20">
    <name type="scientific">Pneumocystis wakefieldiae</name>
    <dbReference type="NCBI Taxonomy" id="38082"/>
    <lineage>
        <taxon>Eukaryota</taxon>
        <taxon>Fungi</taxon>
        <taxon>Dikarya</taxon>
        <taxon>Ascomycota</taxon>
        <taxon>Taphrinomycotina</taxon>
        <taxon>Pneumocystomycetes</taxon>
        <taxon>Pneumocystaceae</taxon>
        <taxon>Pneumocystis</taxon>
    </lineage>
</organism>
<evidence type="ECO:0000256" key="14">
    <source>
        <dbReference type="PIRSR" id="PIRSR016408-3"/>
    </source>
</evidence>
<dbReference type="OrthoDB" id="1928at2759"/>
<dbReference type="InterPro" id="IPR016066">
    <property type="entry name" value="A-D-PHexomutase_CS"/>
</dbReference>
<dbReference type="InterPro" id="IPR016055">
    <property type="entry name" value="A-D-PHexomutase_a/b/a-I/II/III"/>
</dbReference>
<evidence type="ECO:0000256" key="9">
    <source>
        <dbReference type="ARBA" id="ARBA00023277"/>
    </source>
</evidence>
<evidence type="ECO:0000256" key="10">
    <source>
        <dbReference type="ARBA" id="ARBA00031926"/>
    </source>
</evidence>
<evidence type="ECO:0000256" key="11">
    <source>
        <dbReference type="ARBA" id="ARBA00032065"/>
    </source>
</evidence>
<dbReference type="Proteomes" id="UP000663699">
    <property type="component" value="Chromosome 17"/>
</dbReference>
<evidence type="ECO:0000259" key="16">
    <source>
        <dbReference type="Pfam" id="PF02878"/>
    </source>
</evidence>
<keyword evidence="5" id="KW-0597">Phosphoprotein</keyword>
<comment type="similarity">
    <text evidence="3 12">Belongs to the phosphohexose mutase family.</text>
</comment>
<evidence type="ECO:0000256" key="6">
    <source>
        <dbReference type="ARBA" id="ARBA00022723"/>
    </source>
</evidence>
<dbReference type="SUPFAM" id="SSF53738">
    <property type="entry name" value="Phosphoglucomutase, first 3 domains"/>
    <property type="match status" value="3"/>
</dbReference>
<dbReference type="InterPro" id="IPR005844">
    <property type="entry name" value="A-D-PHexomutase_a/b/a-I"/>
</dbReference>
<comment type="cofactor">
    <cofactor evidence="12 14">
        <name>Mg(2+)</name>
        <dbReference type="ChEBI" id="CHEBI:18420"/>
    </cofactor>
    <text evidence="12 14">Binds 1 Mg(2+) ion per subunit.</text>
</comment>
<dbReference type="FunFam" id="3.40.120.10:FF:000023">
    <property type="entry name" value="Phosphoacetylglucosamine mutase"/>
    <property type="match status" value="1"/>
</dbReference>
<comment type="catalytic activity">
    <reaction evidence="1 12">
        <text>N-acetyl-alpha-D-glucosamine 1-phosphate = N-acetyl-D-glucosamine 6-phosphate</text>
        <dbReference type="Rhea" id="RHEA:23804"/>
        <dbReference type="ChEBI" id="CHEBI:57513"/>
        <dbReference type="ChEBI" id="CHEBI:57776"/>
        <dbReference type="EC" id="5.4.2.3"/>
    </reaction>
</comment>
<evidence type="ECO:0000313" key="20">
    <source>
        <dbReference type="Proteomes" id="UP000663699"/>
    </source>
</evidence>
<dbReference type="GO" id="GO:0006048">
    <property type="term" value="P:UDP-N-acetylglucosamine biosynthetic process"/>
    <property type="evidence" value="ECO:0007669"/>
    <property type="project" value="UniProtKB-UniRule"/>
</dbReference>
<gene>
    <name evidence="19" type="ORF">MERGE_001561</name>
</gene>
<evidence type="ECO:0000256" key="5">
    <source>
        <dbReference type="ARBA" id="ARBA00022553"/>
    </source>
</evidence>
<evidence type="ECO:0000256" key="4">
    <source>
        <dbReference type="ARBA" id="ARBA00012731"/>
    </source>
</evidence>
<evidence type="ECO:0000259" key="15">
    <source>
        <dbReference type="Pfam" id="PF00408"/>
    </source>
</evidence>
<comment type="function">
    <text evidence="12">Catalyzes the conversion of GlcNAc-6-P into GlcNAc-1-P during the synthesis of uridine diphosphate/UDP-GlcNAc, which is a biosynthetic precursor of chitin and also supplies the amino sugars for N-linked oligosaccharides of glycoproteins.</text>
</comment>
<reference evidence="19" key="1">
    <citation type="submission" date="2020-06" db="EMBL/GenBank/DDBJ databases">
        <title>Genomes of multiple members of Pneumocystis genus reveal paths to human pathogen Pneumocystis jirovecii.</title>
        <authorList>
            <person name="Cisse O.H."/>
            <person name="Ma L."/>
            <person name="Dekker J."/>
            <person name="Khil P."/>
            <person name="Jo J."/>
            <person name="Brenchley J."/>
            <person name="Blair R."/>
            <person name="Pahar B."/>
            <person name="Chabe M."/>
            <person name="Van Rompay K.A."/>
            <person name="Keesler R."/>
            <person name="Sukura A."/>
            <person name="Hirsch V."/>
            <person name="Kutty G."/>
            <person name="Liu Y."/>
            <person name="Peng L."/>
            <person name="Chen J."/>
            <person name="Song J."/>
            <person name="Weissenbacher-Lang C."/>
            <person name="Xu J."/>
            <person name="Upham N.S."/>
            <person name="Stajich J.E."/>
            <person name="Cuomo C.A."/>
            <person name="Cushion M.T."/>
            <person name="Kovacs J.A."/>
        </authorList>
    </citation>
    <scope>NUCLEOTIDE SEQUENCE</scope>
    <source>
        <strain evidence="19">2A</strain>
    </source>
</reference>
<dbReference type="GO" id="GO:0005975">
    <property type="term" value="P:carbohydrate metabolic process"/>
    <property type="evidence" value="ECO:0007669"/>
    <property type="project" value="InterPro"/>
</dbReference>
<dbReference type="SUPFAM" id="SSF55957">
    <property type="entry name" value="Phosphoglucomutase, C-terminal domain"/>
    <property type="match status" value="1"/>
</dbReference>
<keyword evidence="20" id="KW-1185">Reference proteome</keyword>
<feature type="binding site" evidence="14">
    <location>
        <position position="285"/>
    </location>
    <ligand>
        <name>Mg(2+)</name>
        <dbReference type="ChEBI" id="CHEBI:18420"/>
    </ligand>
</feature>
<dbReference type="Pfam" id="PF21405">
    <property type="entry name" value="AMG1_II"/>
    <property type="match status" value="1"/>
</dbReference>
<feature type="domain" description="Phosphoacetylglucosamine mutase AMG1" evidence="17">
    <location>
        <begin position="306"/>
        <end position="443"/>
    </location>
</feature>
<dbReference type="AlphaFoldDB" id="A0A899G4W2"/>
<dbReference type="InterPro" id="IPR049023">
    <property type="entry name" value="AMG1_II"/>
</dbReference>
<feature type="active site" description="Phosphoserine intermediate" evidence="13">
    <location>
        <position position="70"/>
    </location>
</feature>
<dbReference type="Gene3D" id="3.40.120.10">
    <property type="entry name" value="Alpha-D-Glucose-1,6-Bisphosphate, subunit A, domain 3"/>
    <property type="match status" value="2"/>
</dbReference>
<dbReference type="UniPathway" id="UPA00113">
    <property type="reaction ID" value="UER00530"/>
</dbReference>